<evidence type="ECO:0008006" key="2">
    <source>
        <dbReference type="Google" id="ProtNLM"/>
    </source>
</evidence>
<dbReference type="Pfam" id="PF12646">
    <property type="entry name" value="DUF3783"/>
    <property type="match status" value="1"/>
</dbReference>
<accession>A0A212IUC9</accession>
<dbReference type="EMBL" id="FLUN01000001">
    <property type="protein sequence ID" value="SBV90792.1"/>
    <property type="molecule type" value="Genomic_DNA"/>
</dbReference>
<dbReference type="AlphaFoldDB" id="A0A212IUC9"/>
<evidence type="ECO:0000313" key="1">
    <source>
        <dbReference type="EMBL" id="SBV90792.1"/>
    </source>
</evidence>
<sequence length="134" mass="14713">MNTDELVLHFFPDPAYTAKAVEAFAAMGALSRPVAVDETAQTVGYLAGLPGQESAPRPLVLPKFDEPIMVLCGFSRPRMDALFSVMREAGTPPPDRKAILTPTNMGWTLDALYDELGREHEAMHGVKKKKQEDL</sequence>
<protein>
    <recommendedName>
        <fullName evidence="2">DUF3783 domain-containing protein</fullName>
    </recommendedName>
</protein>
<reference evidence="1" key="1">
    <citation type="submission" date="2016-04" db="EMBL/GenBank/DDBJ databases">
        <authorList>
            <person name="Evans L.H."/>
            <person name="Alamgir A."/>
            <person name="Owens N."/>
            <person name="Weber N.D."/>
            <person name="Virtaneva K."/>
            <person name="Barbian K."/>
            <person name="Babar A."/>
            <person name="Rosenke K."/>
        </authorList>
    </citation>
    <scope>NUCLEOTIDE SEQUENCE</scope>
    <source>
        <strain evidence="1">86</strain>
    </source>
</reference>
<gene>
    <name evidence="1" type="ORF">KL86CLO1_10034</name>
</gene>
<organism evidence="1">
    <name type="scientific">uncultured Eubacteriales bacterium</name>
    <dbReference type="NCBI Taxonomy" id="172733"/>
    <lineage>
        <taxon>Bacteria</taxon>
        <taxon>Bacillati</taxon>
        <taxon>Bacillota</taxon>
        <taxon>Clostridia</taxon>
        <taxon>Eubacteriales</taxon>
        <taxon>environmental samples</taxon>
    </lineage>
</organism>
<dbReference type="InterPro" id="IPR016621">
    <property type="entry name" value="UCP014543"/>
</dbReference>
<name>A0A212IUC9_9FIRM</name>
<proteinExistence type="predicted"/>